<sequence length="121" mass="13349">METTDNNRQSLVDQQLVQKHLSSRTVKNKVFKLIFLACTLLGLVVLIALLTQTLIKGVSHLNLQFFTNFSSSTPSMAGVKGALIGSLWLMLSIIPLSIILGIGTAIYLEEYAKNNKFYSVC</sequence>
<evidence type="ECO:0000256" key="2">
    <source>
        <dbReference type="ARBA" id="ARBA00022692"/>
    </source>
</evidence>
<dbReference type="GO" id="GO:0016020">
    <property type="term" value="C:membrane"/>
    <property type="evidence" value="ECO:0007669"/>
    <property type="project" value="UniProtKB-SubCell"/>
</dbReference>
<dbReference type="InterPro" id="IPR035906">
    <property type="entry name" value="MetI-like_sf"/>
</dbReference>
<evidence type="ECO:0000256" key="4">
    <source>
        <dbReference type="ARBA" id="ARBA00023136"/>
    </source>
</evidence>
<comment type="subcellular location">
    <subcellularLocation>
        <location evidence="1">Membrane</location>
        <topology evidence="1">Multi-pass membrane protein</topology>
    </subcellularLocation>
</comment>
<dbReference type="PANTHER" id="PTHR43470">
    <property type="entry name" value="PHOSPHATE TRANSPORT SYSTEM PERMEASE PROTEIN PSTA-RELATED"/>
    <property type="match status" value="1"/>
</dbReference>
<evidence type="ECO:0000313" key="6">
    <source>
        <dbReference type="EMBL" id="SUN31329.1"/>
    </source>
</evidence>
<dbReference type="EMBL" id="UHEF01000003">
    <property type="protein sequence ID" value="SUN31329.1"/>
    <property type="molecule type" value="Genomic_DNA"/>
</dbReference>
<dbReference type="SUPFAM" id="SSF161098">
    <property type="entry name" value="MetI-like"/>
    <property type="match status" value="1"/>
</dbReference>
<gene>
    <name evidence="6" type="primary">pstA_3</name>
    <name evidence="6" type="ORF">NCTC12218_03949</name>
</gene>
<proteinExistence type="predicted"/>
<protein>
    <submittedName>
        <fullName evidence="6">Phosphate transport system permease protein PstA</fullName>
    </submittedName>
</protein>
<evidence type="ECO:0000256" key="5">
    <source>
        <dbReference type="SAM" id="Phobius"/>
    </source>
</evidence>
<evidence type="ECO:0000256" key="3">
    <source>
        <dbReference type="ARBA" id="ARBA00022989"/>
    </source>
</evidence>
<reference evidence="6" key="1">
    <citation type="submission" date="2018-06" db="EMBL/GenBank/DDBJ databases">
        <authorList>
            <consortium name="Pathogen Informatics"/>
            <person name="Doyle S."/>
        </authorList>
    </citation>
    <scope>NUCLEOTIDE SEQUENCE [LARGE SCALE GENOMIC DNA]</scope>
    <source>
        <strain evidence="6">NCTC12218</strain>
    </source>
</reference>
<comment type="caution">
    <text evidence="6">The sequence shown here is derived from an EMBL/GenBank/DDBJ whole genome shotgun (WGS) entry which is preliminary data.</text>
</comment>
<evidence type="ECO:0000256" key="1">
    <source>
        <dbReference type="ARBA" id="ARBA00004141"/>
    </source>
</evidence>
<keyword evidence="3 5" id="KW-1133">Transmembrane helix</keyword>
<keyword evidence="4 5" id="KW-0472">Membrane</keyword>
<keyword evidence="2 5" id="KW-0812">Transmembrane</keyword>
<dbReference type="PANTHER" id="PTHR43470:SF5">
    <property type="entry name" value="PHOSPHATE TRANSPORT SYSTEM PERMEASE PROTEIN PSTA"/>
    <property type="match status" value="1"/>
</dbReference>
<feature type="transmembrane region" description="Helical" evidence="5">
    <location>
        <begin position="33"/>
        <end position="55"/>
    </location>
</feature>
<organism evidence="6">
    <name type="scientific">Staphylococcus schleiferi</name>
    <dbReference type="NCBI Taxonomy" id="1295"/>
    <lineage>
        <taxon>Bacteria</taxon>
        <taxon>Bacillati</taxon>
        <taxon>Bacillota</taxon>
        <taxon>Bacilli</taxon>
        <taxon>Bacillales</taxon>
        <taxon>Staphylococcaceae</taxon>
        <taxon>Staphylococcus</taxon>
    </lineage>
</organism>
<dbReference type="AlphaFoldDB" id="A0A7Z7QYM6"/>
<accession>A0A7Z7QYM6</accession>
<feature type="transmembrane region" description="Helical" evidence="5">
    <location>
        <begin position="82"/>
        <end position="108"/>
    </location>
</feature>
<name>A0A7Z7QYM6_STASC</name>